<organism evidence="1">
    <name type="scientific">Blumeria graminis f. sp. tritici 96224</name>
    <dbReference type="NCBI Taxonomy" id="1268274"/>
    <lineage>
        <taxon>Eukaryota</taxon>
        <taxon>Fungi</taxon>
        <taxon>Dikarya</taxon>
        <taxon>Ascomycota</taxon>
        <taxon>Pezizomycotina</taxon>
        <taxon>Leotiomycetes</taxon>
        <taxon>Erysiphales</taxon>
        <taxon>Erysiphaceae</taxon>
        <taxon>Blumeria</taxon>
    </lineage>
</organism>
<accession>A0A381L6S7</accession>
<protein>
    <submittedName>
        <fullName evidence="1">Bgt-20653</fullName>
    </submittedName>
</protein>
<evidence type="ECO:0000313" key="1">
    <source>
        <dbReference type="EMBL" id="SUZ09649.1"/>
    </source>
</evidence>
<proteinExistence type="predicted"/>
<reference evidence="1" key="1">
    <citation type="submission" date="2018-07" db="EMBL/GenBank/DDBJ databases">
        <authorList>
            <person name="Quirk P.G."/>
            <person name="Krulwich T.A."/>
        </authorList>
    </citation>
    <scope>NUCLEOTIDE SEQUENCE</scope>
    <source>
        <strain evidence="1">96224</strain>
    </source>
</reference>
<dbReference type="AlphaFoldDB" id="A0A381L6S7"/>
<name>A0A381L6S7_BLUGR</name>
<gene>
    <name evidence="1" type="ORF">BGT96224V2_LOCUS2813</name>
</gene>
<sequence length="59" mass="7181">GHLLIPFQYSLRFLPKGKLLLMVWRENLRARSLFLFYTEYVYRNVQQNRRIRAGCSTFV</sequence>
<dbReference type="EMBL" id="UIGY01000055">
    <property type="protein sequence ID" value="SUZ09649.1"/>
    <property type="molecule type" value="Genomic_DNA"/>
</dbReference>
<feature type="non-terminal residue" evidence="1">
    <location>
        <position position="1"/>
    </location>
</feature>